<dbReference type="EMBL" id="PVTP01000018">
    <property type="protein sequence ID" value="PRY74381.1"/>
    <property type="molecule type" value="Genomic_DNA"/>
</dbReference>
<gene>
    <name evidence="1" type="ORF">CLV80_11818</name>
</gene>
<protein>
    <submittedName>
        <fullName evidence="1">Uncharacterized protein</fullName>
    </submittedName>
</protein>
<accession>A0A2T0VTF2</accession>
<dbReference type="Proteomes" id="UP000238007">
    <property type="component" value="Unassembled WGS sequence"/>
</dbReference>
<evidence type="ECO:0000313" key="1">
    <source>
        <dbReference type="EMBL" id="PRY74381.1"/>
    </source>
</evidence>
<dbReference type="AlphaFoldDB" id="A0A2T0VTF2"/>
<name>A0A2T0VTF2_9RHOB</name>
<keyword evidence="2" id="KW-1185">Reference proteome</keyword>
<reference evidence="1 2" key="1">
    <citation type="submission" date="2018-03" db="EMBL/GenBank/DDBJ databases">
        <title>Genomic Encyclopedia of Archaeal and Bacterial Type Strains, Phase II (KMG-II): from individual species to whole genera.</title>
        <authorList>
            <person name="Goeker M."/>
        </authorList>
    </citation>
    <scope>NUCLEOTIDE SEQUENCE [LARGE SCALE GENOMIC DNA]</scope>
    <source>
        <strain evidence="1 2">DSM 101533</strain>
    </source>
</reference>
<proteinExistence type="predicted"/>
<evidence type="ECO:0000313" key="2">
    <source>
        <dbReference type="Proteomes" id="UP000238007"/>
    </source>
</evidence>
<dbReference type="RefSeq" id="WP_106359282.1">
    <property type="nucleotide sequence ID" value="NZ_PVTP01000018.1"/>
</dbReference>
<comment type="caution">
    <text evidence="1">The sequence shown here is derived from an EMBL/GenBank/DDBJ whole genome shotgun (WGS) entry which is preliminary data.</text>
</comment>
<organism evidence="1 2">
    <name type="scientific">Yoonia maritima</name>
    <dbReference type="NCBI Taxonomy" id="1435347"/>
    <lineage>
        <taxon>Bacteria</taxon>
        <taxon>Pseudomonadati</taxon>
        <taxon>Pseudomonadota</taxon>
        <taxon>Alphaproteobacteria</taxon>
        <taxon>Rhodobacterales</taxon>
        <taxon>Paracoccaceae</taxon>
        <taxon>Yoonia</taxon>
    </lineage>
</organism>
<sequence>MPSTTTIPFSQIKFDDDLPTMQAVEERLTKTLRTIRTDLEQRAEAEASDRIDHSPSFEDQIRDTDRAKIKRRATLYLVRAHTATGTYHLADKDKVKLAPLRDGLPVARVQTEHEADEIAAALHAEIGTNLGMVLDHREFVRSVLQLKSGKLGL</sequence>
<dbReference type="OrthoDB" id="5297432at2"/>